<dbReference type="PANTHER" id="PTHR30055">
    <property type="entry name" value="HTH-TYPE TRANSCRIPTIONAL REGULATOR RUTR"/>
    <property type="match status" value="1"/>
</dbReference>
<dbReference type="PROSITE" id="PS50977">
    <property type="entry name" value="HTH_TETR_2"/>
    <property type="match status" value="1"/>
</dbReference>
<gene>
    <name evidence="4" type="ORF">G3I74_08665</name>
</gene>
<evidence type="ECO:0000256" key="1">
    <source>
        <dbReference type="ARBA" id="ARBA00023125"/>
    </source>
</evidence>
<dbReference type="PRINTS" id="PR00455">
    <property type="entry name" value="HTHTETR"/>
</dbReference>
<dbReference type="InterPro" id="IPR009057">
    <property type="entry name" value="Homeodomain-like_sf"/>
</dbReference>
<dbReference type="RefSeq" id="WP_164211179.1">
    <property type="nucleotide sequence ID" value="NZ_JAAGSC010000040.1"/>
</dbReference>
<reference evidence="4 5" key="1">
    <citation type="submission" date="2020-02" db="EMBL/GenBank/DDBJ databases">
        <authorList>
            <person name="Zhang X.-Y."/>
        </authorList>
    </citation>
    <scope>NUCLEOTIDE SEQUENCE [LARGE SCALE GENOMIC DNA]</scope>
    <source>
        <strain evidence="4 5">C33</strain>
    </source>
</reference>
<name>A0A845UYK3_9GAMM</name>
<protein>
    <submittedName>
        <fullName evidence="4">TetR/AcrR family transcriptional regulator</fullName>
    </submittedName>
</protein>
<dbReference type="PANTHER" id="PTHR30055:SF237">
    <property type="entry name" value="TRANSCRIPTIONAL REPRESSOR MCE3R"/>
    <property type="match status" value="1"/>
</dbReference>
<dbReference type="AlphaFoldDB" id="A0A845UYK3"/>
<dbReference type="GO" id="GO:0000976">
    <property type="term" value="F:transcription cis-regulatory region binding"/>
    <property type="evidence" value="ECO:0007669"/>
    <property type="project" value="TreeGrafter"/>
</dbReference>
<feature type="DNA-binding region" description="H-T-H motif" evidence="2">
    <location>
        <begin position="23"/>
        <end position="42"/>
    </location>
</feature>
<dbReference type="Pfam" id="PF00440">
    <property type="entry name" value="TetR_N"/>
    <property type="match status" value="1"/>
</dbReference>
<evidence type="ECO:0000313" key="4">
    <source>
        <dbReference type="EMBL" id="NDY95798.1"/>
    </source>
</evidence>
<dbReference type="Gene3D" id="1.10.357.10">
    <property type="entry name" value="Tetracycline Repressor, domain 2"/>
    <property type="match status" value="1"/>
</dbReference>
<accession>A0A845UYK3</accession>
<dbReference type="SUPFAM" id="SSF46689">
    <property type="entry name" value="Homeodomain-like"/>
    <property type="match status" value="1"/>
</dbReference>
<dbReference type="GO" id="GO:0003700">
    <property type="term" value="F:DNA-binding transcription factor activity"/>
    <property type="evidence" value="ECO:0007669"/>
    <property type="project" value="TreeGrafter"/>
</dbReference>
<feature type="domain" description="HTH tetR-type" evidence="3">
    <location>
        <begin position="1"/>
        <end position="60"/>
    </location>
</feature>
<keyword evidence="1 2" id="KW-0238">DNA-binding</keyword>
<evidence type="ECO:0000313" key="5">
    <source>
        <dbReference type="Proteomes" id="UP000484885"/>
    </source>
</evidence>
<dbReference type="Proteomes" id="UP000484885">
    <property type="component" value="Unassembled WGS sequence"/>
</dbReference>
<proteinExistence type="predicted"/>
<evidence type="ECO:0000259" key="3">
    <source>
        <dbReference type="PROSITE" id="PS50977"/>
    </source>
</evidence>
<dbReference type="EMBL" id="JAAGSC010000040">
    <property type="protein sequence ID" value="NDY95798.1"/>
    <property type="molecule type" value="Genomic_DNA"/>
</dbReference>
<comment type="caution">
    <text evidence="4">The sequence shown here is derived from an EMBL/GenBank/DDBJ whole genome shotgun (WGS) entry which is preliminary data.</text>
</comment>
<dbReference type="InterPro" id="IPR050109">
    <property type="entry name" value="HTH-type_TetR-like_transc_reg"/>
</dbReference>
<dbReference type="InterPro" id="IPR001647">
    <property type="entry name" value="HTH_TetR"/>
</dbReference>
<organism evidence="4 5">
    <name type="scientific">Wenzhouxiangella limi</name>
    <dbReference type="NCBI Taxonomy" id="2707351"/>
    <lineage>
        <taxon>Bacteria</taxon>
        <taxon>Pseudomonadati</taxon>
        <taxon>Pseudomonadota</taxon>
        <taxon>Gammaproteobacteria</taxon>
        <taxon>Chromatiales</taxon>
        <taxon>Wenzhouxiangellaceae</taxon>
        <taxon>Wenzhouxiangella</taxon>
    </lineage>
</organism>
<keyword evidence="5" id="KW-1185">Reference proteome</keyword>
<sequence length="183" mass="20637">MTPEDWEKAALSLIADKGVAALAVEPLARSLQITKGSFYWHFPGRDELLSSALKRWEQQDADHLERSLAADENPAERLARFVWRTTRQTLTHRVYLALCALPDDARIGPVLKRVTARRIQYLAAAFEELGLDTEAARRRATLVYSGYVGYLQLQAQKVVPERGDPAFDAYVEHVIESLITSMP</sequence>
<evidence type="ECO:0000256" key="2">
    <source>
        <dbReference type="PROSITE-ProRule" id="PRU00335"/>
    </source>
</evidence>